<dbReference type="Gene3D" id="1.20.120.660">
    <property type="entry name" value="IL-4 antagonist (De novo design) like domain"/>
    <property type="match status" value="1"/>
</dbReference>
<sequence>MYRYAIIQQELDTPLITNIAQAINGEYSAIACYAHLATVAPTEEARKQIKEIRQDEVRHFQTFSAIYTRLTGRQPTPTITEPCPQSYKEGLDFAFKDEQETVDHYLDIADRARNPVIRTAFQRAAADEQNHAVWFLYLITKKSCSCQT</sequence>
<dbReference type="CDD" id="cd00657">
    <property type="entry name" value="Ferritin_like"/>
    <property type="match status" value="1"/>
</dbReference>
<evidence type="ECO:0000313" key="1">
    <source>
        <dbReference type="EMBL" id="PTM59028.1"/>
    </source>
</evidence>
<dbReference type="InterPro" id="IPR009078">
    <property type="entry name" value="Ferritin-like_SF"/>
</dbReference>
<accession>A0A2T4ZAW0</accession>
<evidence type="ECO:0000313" key="2">
    <source>
        <dbReference type="Proteomes" id="UP000241639"/>
    </source>
</evidence>
<dbReference type="Proteomes" id="UP000241639">
    <property type="component" value="Unassembled WGS sequence"/>
</dbReference>
<organism evidence="1 2">
    <name type="scientific">Desmospora activa DSM 45169</name>
    <dbReference type="NCBI Taxonomy" id="1121389"/>
    <lineage>
        <taxon>Bacteria</taxon>
        <taxon>Bacillati</taxon>
        <taxon>Bacillota</taxon>
        <taxon>Bacilli</taxon>
        <taxon>Bacillales</taxon>
        <taxon>Thermoactinomycetaceae</taxon>
        <taxon>Desmospora</taxon>
    </lineage>
</organism>
<dbReference type="SUPFAM" id="SSF47240">
    <property type="entry name" value="Ferritin-like"/>
    <property type="match status" value="1"/>
</dbReference>
<comment type="caution">
    <text evidence="1">The sequence shown here is derived from an EMBL/GenBank/DDBJ whole genome shotgun (WGS) entry which is preliminary data.</text>
</comment>
<keyword evidence="2" id="KW-1185">Reference proteome</keyword>
<name>A0A2T4ZAW0_9BACL</name>
<dbReference type="AlphaFoldDB" id="A0A2T4ZAW0"/>
<reference evidence="1 2" key="1">
    <citation type="submission" date="2018-04" db="EMBL/GenBank/DDBJ databases">
        <title>Genomic Encyclopedia of Archaeal and Bacterial Type Strains, Phase II (KMG-II): from individual species to whole genera.</title>
        <authorList>
            <person name="Goeker M."/>
        </authorList>
    </citation>
    <scope>NUCLEOTIDE SEQUENCE [LARGE SCALE GENOMIC DNA]</scope>
    <source>
        <strain evidence="1 2">DSM 45169</strain>
    </source>
</reference>
<dbReference type="Gene3D" id="1.20.5.420">
    <property type="entry name" value="Immunoglobulin FC, subunit C"/>
    <property type="match status" value="1"/>
</dbReference>
<gene>
    <name evidence="1" type="ORF">C8J48_1628</name>
</gene>
<proteinExistence type="predicted"/>
<protein>
    <submittedName>
        <fullName evidence="1">Rubrerythrin</fullName>
    </submittedName>
</protein>
<dbReference type="Pfam" id="PF13668">
    <property type="entry name" value="Ferritin_2"/>
    <property type="match status" value="1"/>
</dbReference>
<dbReference type="EMBL" id="PZZP01000001">
    <property type="protein sequence ID" value="PTM59028.1"/>
    <property type="molecule type" value="Genomic_DNA"/>
</dbReference>